<feature type="transmembrane region" description="Helical" evidence="2">
    <location>
        <begin position="12"/>
        <end position="33"/>
    </location>
</feature>
<keyword evidence="2" id="KW-0812">Transmembrane</keyword>
<dbReference type="Pfam" id="PF07727">
    <property type="entry name" value="RVT_2"/>
    <property type="match status" value="1"/>
</dbReference>
<evidence type="ECO:0000256" key="1">
    <source>
        <dbReference type="SAM" id="MobiDB-lite"/>
    </source>
</evidence>
<accession>A0ABQ5D639</accession>
<organism evidence="4 5">
    <name type="scientific">Tanacetum coccineum</name>
    <dbReference type="NCBI Taxonomy" id="301880"/>
    <lineage>
        <taxon>Eukaryota</taxon>
        <taxon>Viridiplantae</taxon>
        <taxon>Streptophyta</taxon>
        <taxon>Embryophyta</taxon>
        <taxon>Tracheophyta</taxon>
        <taxon>Spermatophyta</taxon>
        <taxon>Magnoliopsida</taxon>
        <taxon>eudicotyledons</taxon>
        <taxon>Gunneridae</taxon>
        <taxon>Pentapetalae</taxon>
        <taxon>asterids</taxon>
        <taxon>campanulids</taxon>
        <taxon>Asterales</taxon>
        <taxon>Asteraceae</taxon>
        <taxon>Asteroideae</taxon>
        <taxon>Anthemideae</taxon>
        <taxon>Anthemidinae</taxon>
        <taxon>Tanacetum</taxon>
    </lineage>
</organism>
<feature type="region of interest" description="Disordered" evidence="1">
    <location>
        <begin position="43"/>
        <end position="62"/>
    </location>
</feature>
<reference evidence="4" key="1">
    <citation type="journal article" date="2022" name="Int. J. Mol. Sci.">
        <title>Draft Genome of Tanacetum Coccineum: Genomic Comparison of Closely Related Tanacetum-Family Plants.</title>
        <authorList>
            <person name="Yamashiro T."/>
            <person name="Shiraishi A."/>
            <person name="Nakayama K."/>
            <person name="Satake H."/>
        </authorList>
    </citation>
    <scope>NUCLEOTIDE SEQUENCE</scope>
</reference>
<evidence type="ECO:0000259" key="3">
    <source>
        <dbReference type="Pfam" id="PF07727"/>
    </source>
</evidence>
<reference evidence="4" key="2">
    <citation type="submission" date="2022-01" db="EMBL/GenBank/DDBJ databases">
        <authorList>
            <person name="Yamashiro T."/>
            <person name="Shiraishi A."/>
            <person name="Satake H."/>
            <person name="Nakayama K."/>
        </authorList>
    </citation>
    <scope>NUCLEOTIDE SEQUENCE</scope>
</reference>
<proteinExistence type="predicted"/>
<evidence type="ECO:0000313" key="4">
    <source>
        <dbReference type="EMBL" id="GJT33857.1"/>
    </source>
</evidence>
<protein>
    <submittedName>
        <fullName evidence="4">Retrovirus-related pol polyprotein from transposon TNT 1-94</fullName>
    </submittedName>
</protein>
<keyword evidence="5" id="KW-1185">Reference proteome</keyword>
<feature type="domain" description="Reverse transcriptase Ty1/copia-type" evidence="3">
    <location>
        <begin position="160"/>
        <end position="204"/>
    </location>
</feature>
<dbReference type="Proteomes" id="UP001151760">
    <property type="component" value="Unassembled WGS sequence"/>
</dbReference>
<dbReference type="EMBL" id="BQNB010014913">
    <property type="protein sequence ID" value="GJT33857.1"/>
    <property type="molecule type" value="Genomic_DNA"/>
</dbReference>
<keyword evidence="2" id="KW-0472">Membrane</keyword>
<dbReference type="InterPro" id="IPR013103">
    <property type="entry name" value="RVT_2"/>
</dbReference>
<gene>
    <name evidence="4" type="ORF">Tco_0924276</name>
</gene>
<name>A0ABQ5D639_9ASTR</name>
<evidence type="ECO:0000256" key="2">
    <source>
        <dbReference type="SAM" id="Phobius"/>
    </source>
</evidence>
<comment type="caution">
    <text evidence="4">The sequence shown here is derived from an EMBL/GenBank/DDBJ whole genome shotgun (WGS) entry which is preliminary data.</text>
</comment>
<evidence type="ECO:0000313" key="5">
    <source>
        <dbReference type="Proteomes" id="UP001151760"/>
    </source>
</evidence>
<keyword evidence="2" id="KW-1133">Transmembrane helix</keyword>
<sequence length="204" mass="23019">MATNTLSMCGEGFFYTLSLLLGTCAFLMGRAWLNLGFKPETRTTLESSRNNTETSVPSTEPSVLEVTQSQITHHASTSSHSVPQDIWLRDQHIELVNIIGEPSEGMLTRSMAAKLTTASTSECLFANFLFEIEHTNVFEALKHPGWEDAMQEELNQFYRNNFYTLFPLPYGKIAIGSKWVFRNKNDELRTVVKNKARLVAQGFS</sequence>